<comment type="subunit">
    <text evidence="9">Type II secretion is composed of four main components: the outer membrane complex, the inner membrane complex, the cytoplasmic secretion ATPase and the periplasm-spanning pseudopilus.</text>
</comment>
<evidence type="ECO:0000256" key="6">
    <source>
        <dbReference type="ARBA" id="ARBA00022692"/>
    </source>
</evidence>
<dbReference type="NCBIfam" id="TIGR02532">
    <property type="entry name" value="IV_pilin_GFxxxE"/>
    <property type="match status" value="1"/>
</dbReference>
<dbReference type="Gene3D" id="3.30.1300.30">
    <property type="entry name" value="GSPII I/J protein-like"/>
    <property type="match status" value="1"/>
</dbReference>
<organism evidence="11 12">
    <name type="scientific">Hyphococcus aureus</name>
    <dbReference type="NCBI Taxonomy" id="2666033"/>
    <lineage>
        <taxon>Bacteria</taxon>
        <taxon>Pseudomonadati</taxon>
        <taxon>Pseudomonadota</taxon>
        <taxon>Alphaproteobacteria</taxon>
        <taxon>Parvularculales</taxon>
        <taxon>Parvularculaceae</taxon>
        <taxon>Hyphococcus</taxon>
    </lineage>
</organism>
<keyword evidence="3" id="KW-1003">Cell membrane</keyword>
<dbReference type="PANTHER" id="PTHR38779">
    <property type="entry name" value="TYPE II SECRETION SYSTEM PROTEIN I-RELATED"/>
    <property type="match status" value="1"/>
</dbReference>
<dbReference type="PROSITE" id="PS00409">
    <property type="entry name" value="PROKAR_NTER_METHYL"/>
    <property type="match status" value="1"/>
</dbReference>
<dbReference type="InterPro" id="IPR010052">
    <property type="entry name" value="T2SS_protein-GspI"/>
</dbReference>
<reference evidence="11 12" key="1">
    <citation type="submission" date="2024-09" db="EMBL/GenBank/DDBJ databases">
        <authorList>
            <person name="Zhang Z.-H."/>
        </authorList>
    </citation>
    <scope>NUCLEOTIDE SEQUENCE [LARGE SCALE GENOMIC DNA]</scope>
    <source>
        <strain evidence="11 12">HHTR114</strain>
    </source>
</reference>
<dbReference type="InterPro" id="IPR045584">
    <property type="entry name" value="Pilin-like"/>
</dbReference>
<comment type="subcellular location">
    <subcellularLocation>
        <location evidence="1 9">Cell inner membrane</location>
        <topology evidence="1 9">Single-pass membrane protein</topology>
    </subcellularLocation>
</comment>
<proteinExistence type="inferred from homology"/>
<dbReference type="SUPFAM" id="SSF54523">
    <property type="entry name" value="Pili subunits"/>
    <property type="match status" value="1"/>
</dbReference>
<evidence type="ECO:0000313" key="11">
    <source>
        <dbReference type="EMBL" id="MFC6036746.1"/>
    </source>
</evidence>
<evidence type="ECO:0000313" key="12">
    <source>
        <dbReference type="Proteomes" id="UP001596116"/>
    </source>
</evidence>
<evidence type="ECO:0000256" key="8">
    <source>
        <dbReference type="ARBA" id="ARBA00023136"/>
    </source>
</evidence>
<evidence type="ECO:0000256" key="5">
    <source>
        <dbReference type="ARBA" id="ARBA00022519"/>
    </source>
</evidence>
<dbReference type="PANTHER" id="PTHR38779:SF2">
    <property type="entry name" value="TYPE II SECRETION SYSTEM PROTEIN I-RELATED"/>
    <property type="match status" value="1"/>
</dbReference>
<evidence type="ECO:0000256" key="3">
    <source>
        <dbReference type="ARBA" id="ARBA00022475"/>
    </source>
</evidence>
<evidence type="ECO:0000256" key="9">
    <source>
        <dbReference type="RuleBase" id="RU368030"/>
    </source>
</evidence>
<feature type="transmembrane region" description="Helical" evidence="9">
    <location>
        <begin position="12"/>
        <end position="35"/>
    </location>
</feature>
<dbReference type="Proteomes" id="UP001596116">
    <property type="component" value="Unassembled WGS sequence"/>
</dbReference>
<sequence length="124" mass="13293">MKTARESQKGVTLVETLVALAVMGLVIGALLVLLGQNTRFASSMRERAMASIAADNLMVEAMVLEEATELGESEGDVTVGGETLHYRRAIIETGVDNIVRIEIDILAPLSGQRLGHAVSMRRTS</sequence>
<dbReference type="Pfam" id="PF02501">
    <property type="entry name" value="T2SSI"/>
    <property type="match status" value="1"/>
</dbReference>
<dbReference type="RefSeq" id="WP_379882012.1">
    <property type="nucleotide sequence ID" value="NZ_JBHPON010000002.1"/>
</dbReference>
<dbReference type="Pfam" id="PF07963">
    <property type="entry name" value="N_methyl"/>
    <property type="match status" value="1"/>
</dbReference>
<evidence type="ECO:0000259" key="10">
    <source>
        <dbReference type="Pfam" id="PF02501"/>
    </source>
</evidence>
<keyword evidence="6 9" id="KW-0812">Transmembrane</keyword>
<comment type="similarity">
    <text evidence="2 9">Belongs to the GSP I family.</text>
</comment>
<keyword evidence="7 9" id="KW-1133">Transmembrane helix</keyword>
<keyword evidence="8 9" id="KW-0472">Membrane</keyword>
<protein>
    <recommendedName>
        <fullName evidence="9">Type II secretion system protein I</fullName>
        <shortName evidence="9">T2SS minor pseudopilin I</shortName>
    </recommendedName>
</protein>
<accession>A0ABW1L023</accession>
<dbReference type="InterPro" id="IPR012902">
    <property type="entry name" value="N_methyl_site"/>
</dbReference>
<comment type="caution">
    <text evidence="11">The sequence shown here is derived from an EMBL/GenBank/DDBJ whole genome shotgun (WGS) entry which is preliminary data.</text>
</comment>
<gene>
    <name evidence="11" type="primary">gspI</name>
    <name evidence="11" type="ORF">ACFMB1_14400</name>
</gene>
<keyword evidence="5 9" id="KW-0997">Cell inner membrane</keyword>
<evidence type="ECO:0000256" key="4">
    <source>
        <dbReference type="ARBA" id="ARBA00022481"/>
    </source>
</evidence>
<evidence type="ECO:0000256" key="2">
    <source>
        <dbReference type="ARBA" id="ARBA00008358"/>
    </source>
</evidence>
<name>A0ABW1L023_9PROT</name>
<comment type="function">
    <text evidence="9">Component of the type II secretion system required for the energy-dependent secretion of extracellular factors such as proteases and toxins from the periplasm.</text>
</comment>
<keyword evidence="12" id="KW-1185">Reference proteome</keyword>
<evidence type="ECO:0000256" key="1">
    <source>
        <dbReference type="ARBA" id="ARBA00004377"/>
    </source>
</evidence>
<dbReference type="EMBL" id="JBHPON010000002">
    <property type="protein sequence ID" value="MFC6036746.1"/>
    <property type="molecule type" value="Genomic_DNA"/>
</dbReference>
<feature type="domain" description="Type II secretion system protein GspI C-terminal" evidence="10">
    <location>
        <begin position="44"/>
        <end position="110"/>
    </location>
</feature>
<evidence type="ECO:0000256" key="7">
    <source>
        <dbReference type="ARBA" id="ARBA00022989"/>
    </source>
</evidence>
<comment type="PTM">
    <text evidence="9">Cleaved by prepilin peptidase.</text>
</comment>
<dbReference type="InterPro" id="IPR003413">
    <property type="entry name" value="T2SS_GspI_C"/>
</dbReference>
<keyword evidence="4 9" id="KW-0488">Methylation</keyword>
<dbReference type="NCBIfam" id="TIGR01707">
    <property type="entry name" value="gspI"/>
    <property type="match status" value="1"/>
</dbReference>